<organism evidence="1 2">
    <name type="scientific">Rufibacter roseus</name>
    <dbReference type="NCBI Taxonomy" id="1567108"/>
    <lineage>
        <taxon>Bacteria</taxon>
        <taxon>Pseudomonadati</taxon>
        <taxon>Bacteroidota</taxon>
        <taxon>Cytophagia</taxon>
        <taxon>Cytophagales</taxon>
        <taxon>Hymenobacteraceae</taxon>
        <taxon>Rufibacter</taxon>
    </lineage>
</organism>
<evidence type="ECO:0000313" key="2">
    <source>
        <dbReference type="Proteomes" id="UP001596405"/>
    </source>
</evidence>
<evidence type="ECO:0008006" key="3">
    <source>
        <dbReference type="Google" id="ProtNLM"/>
    </source>
</evidence>
<name>A0ABW2DNE7_9BACT</name>
<protein>
    <recommendedName>
        <fullName evidence="3">DUF892 family protein</fullName>
    </recommendedName>
</protein>
<keyword evidence="2" id="KW-1185">Reference proteome</keyword>
<dbReference type="RefSeq" id="WP_066624942.1">
    <property type="nucleotide sequence ID" value="NZ_JBHSYQ010000003.1"/>
</dbReference>
<evidence type="ECO:0000313" key="1">
    <source>
        <dbReference type="EMBL" id="MFC6997869.1"/>
    </source>
</evidence>
<proteinExistence type="predicted"/>
<comment type="caution">
    <text evidence="1">The sequence shown here is derived from an EMBL/GenBank/DDBJ whole genome shotgun (WGS) entry which is preliminary data.</text>
</comment>
<dbReference type="EMBL" id="JBHSYQ010000003">
    <property type="protein sequence ID" value="MFC6997869.1"/>
    <property type="molecule type" value="Genomic_DNA"/>
</dbReference>
<accession>A0ABW2DNE7</accession>
<dbReference type="Proteomes" id="UP001596405">
    <property type="component" value="Unassembled WGS sequence"/>
</dbReference>
<gene>
    <name evidence="1" type="ORF">ACFQHR_09535</name>
</gene>
<reference evidence="2" key="1">
    <citation type="journal article" date="2019" name="Int. J. Syst. Evol. Microbiol.">
        <title>The Global Catalogue of Microorganisms (GCM) 10K type strain sequencing project: providing services to taxonomists for standard genome sequencing and annotation.</title>
        <authorList>
            <consortium name="The Broad Institute Genomics Platform"/>
            <consortium name="The Broad Institute Genome Sequencing Center for Infectious Disease"/>
            <person name="Wu L."/>
            <person name="Ma J."/>
        </authorList>
    </citation>
    <scope>NUCLEOTIDE SEQUENCE [LARGE SCALE GENOMIC DNA]</scope>
    <source>
        <strain evidence="2">CGMCC 4.7393</strain>
    </source>
</reference>
<sequence length="164" mass="18257">MSASTYQGFIQQAFVAEQDTVLQKITPLYKDLEKALTEARPGRKSQEEVSFRFERLRLGIGISLMQLLTDLGGDEDSAMVRDLLEDALAAQNVAEIDATIQKKSFLFEELYTDLYVNTEAEEVLALFESTLGASSKEEADSIIASGFELAQNLEFPSQDEDSEE</sequence>